<dbReference type="AlphaFoldDB" id="A0A4V3JXU1"/>
<name>A0A4V3JXU1_9LEPT</name>
<dbReference type="Proteomes" id="UP000298058">
    <property type="component" value="Unassembled WGS sequence"/>
</dbReference>
<dbReference type="EMBL" id="RQHW01000073">
    <property type="protein sequence ID" value="TGN17482.1"/>
    <property type="molecule type" value="Genomic_DNA"/>
</dbReference>
<accession>A0A4V3JXU1</accession>
<dbReference type="RefSeq" id="WP_135761809.1">
    <property type="nucleotide sequence ID" value="NZ_RQHW01000073.1"/>
</dbReference>
<evidence type="ECO:0000313" key="1">
    <source>
        <dbReference type="EMBL" id="TGN17482.1"/>
    </source>
</evidence>
<proteinExistence type="predicted"/>
<reference evidence="1" key="1">
    <citation type="journal article" date="2019" name="PLoS Negl. Trop. Dis.">
        <title>Revisiting the worldwide diversity of Leptospira species in the environment.</title>
        <authorList>
            <person name="Vincent A.T."/>
            <person name="Schiettekatte O."/>
            <person name="Bourhy P."/>
            <person name="Veyrier F.J."/>
            <person name="Picardeau M."/>
        </authorList>
    </citation>
    <scope>NUCLEOTIDE SEQUENCE [LARGE SCALE GENOMIC DNA]</scope>
    <source>
        <strain evidence="1">201300427</strain>
    </source>
</reference>
<comment type="caution">
    <text evidence="1">The sequence shown here is derived from an EMBL/GenBank/DDBJ whole genome shotgun (WGS) entry which is preliminary data.</text>
</comment>
<sequence>MESGEIFLVKFKEAISSIGATHFRGTYHYNTNEIDVFHISRRRSDDNGFEDFFAMLRLILGNTNFEWEYIQLNLRIINSDESIDILFNAQLEPHDIDSLI</sequence>
<gene>
    <name evidence="1" type="ORF">EHS15_17085</name>
</gene>
<protein>
    <submittedName>
        <fullName evidence="1">Uncharacterized protein</fullName>
    </submittedName>
</protein>
<organism evidence="1 2">
    <name type="scientific">Leptospira idonii</name>
    <dbReference type="NCBI Taxonomy" id="1193500"/>
    <lineage>
        <taxon>Bacteria</taxon>
        <taxon>Pseudomonadati</taxon>
        <taxon>Spirochaetota</taxon>
        <taxon>Spirochaetia</taxon>
        <taxon>Leptospirales</taxon>
        <taxon>Leptospiraceae</taxon>
        <taxon>Leptospira</taxon>
    </lineage>
</organism>
<evidence type="ECO:0000313" key="2">
    <source>
        <dbReference type="Proteomes" id="UP000298058"/>
    </source>
</evidence>
<keyword evidence="2" id="KW-1185">Reference proteome</keyword>